<dbReference type="SUPFAM" id="SSF48452">
    <property type="entry name" value="TPR-like"/>
    <property type="match status" value="1"/>
</dbReference>
<reference evidence="1 2" key="1">
    <citation type="submission" date="2018-04" db="EMBL/GenBank/DDBJ databases">
        <title>Novel actinobacteria from marine sediment.</title>
        <authorList>
            <person name="Ng Z.Y."/>
            <person name="Tan G.Y.A."/>
        </authorList>
    </citation>
    <scope>NUCLEOTIDE SEQUENCE [LARGE SCALE GENOMIC DNA]</scope>
    <source>
        <strain evidence="1 2">TPS81</strain>
    </source>
</reference>
<dbReference type="OrthoDB" id="5377714at2"/>
<comment type="caution">
    <text evidence="1">The sequence shown here is derived from an EMBL/GenBank/DDBJ whole genome shotgun (WGS) entry which is preliminary data.</text>
</comment>
<keyword evidence="2" id="KW-1185">Reference proteome</keyword>
<dbReference type="RefSeq" id="WP_114396818.1">
    <property type="nucleotide sequence ID" value="NZ_QEIM01000019.1"/>
</dbReference>
<evidence type="ECO:0008006" key="3">
    <source>
        <dbReference type="Google" id="ProtNLM"/>
    </source>
</evidence>
<dbReference type="Proteomes" id="UP000253318">
    <property type="component" value="Unassembled WGS sequence"/>
</dbReference>
<name>A0A368TAT5_9ACTN</name>
<dbReference type="EMBL" id="QEIN01000014">
    <property type="protein sequence ID" value="RCV61850.1"/>
    <property type="molecule type" value="Genomic_DNA"/>
</dbReference>
<organism evidence="1 2">
    <name type="scientific">Marinitenerispora sediminis</name>
    <dbReference type="NCBI Taxonomy" id="1931232"/>
    <lineage>
        <taxon>Bacteria</taxon>
        <taxon>Bacillati</taxon>
        <taxon>Actinomycetota</taxon>
        <taxon>Actinomycetes</taxon>
        <taxon>Streptosporangiales</taxon>
        <taxon>Nocardiopsidaceae</taxon>
        <taxon>Marinitenerispora</taxon>
    </lineage>
</organism>
<sequence>MSVPTSTTRGAAVHVTVDHGAAVSYGGLRTALAAALDAGADLVDLAARYPAEWAVLRPAPDDGRGADIAEIALAPSERRLHRESEQVFRVLSVAAAGLCEASRLLGRPVVVHRPAAGDLTSLRGFMRAVEYARTVPGAEIRLAEPLTVRRPLGPAADYRPEQARCLTRAGVPAAPGDLEFASGRPAAAGSDAPEAVAFSVAMSADADPADRLAAALAYSRYGFFTANWEGMAAVAETVLPLTAEVPDGAVPGLLREAGRGDTQAEAIEFEPTVLRSRADLRAFLYKVLGIQATFRGAQDSAVDYFLRMREPGGHRAPSPETRAQSHLYTALVHSKRLNRLGDAVAELEQGFAAVRERPDEPESVRRERGWLHNLRALTLFRQKRFRPAFEEEKLALGCIAGLDDPSSVHLRINLLSNLSVLQERAGRFEQALATWNRFRTASGADNDSFLKHHSYRAAGLRLALADLDGALPDLAESLDGARRHADDFHEHEIRVETAALLARHGRAEAAAEHAEAARSAAGRLGDPYRIALAGAAAAAVRGAAPAPEVTASLRASLSRAPAAAALAEAVARGPQAVLAALPAPRTKLNRPFDLVNFQD</sequence>
<dbReference type="Gene3D" id="1.25.40.10">
    <property type="entry name" value="Tetratricopeptide repeat domain"/>
    <property type="match status" value="1"/>
</dbReference>
<evidence type="ECO:0000313" key="2">
    <source>
        <dbReference type="Proteomes" id="UP000253318"/>
    </source>
</evidence>
<protein>
    <recommendedName>
        <fullName evidence="3">Tetratricopeptide repeat protein</fullName>
    </recommendedName>
</protein>
<proteinExistence type="predicted"/>
<evidence type="ECO:0000313" key="1">
    <source>
        <dbReference type="EMBL" id="RCV61850.1"/>
    </source>
</evidence>
<gene>
    <name evidence="1" type="ORF">DEF24_03210</name>
</gene>
<accession>A0A368TAT5</accession>
<dbReference type="AlphaFoldDB" id="A0A368TAT5"/>
<dbReference type="InterPro" id="IPR011990">
    <property type="entry name" value="TPR-like_helical_dom_sf"/>
</dbReference>